<dbReference type="AlphaFoldDB" id="A0A8H6YIE5"/>
<accession>A0A8H6YIE5</accession>
<evidence type="ECO:0000313" key="4">
    <source>
        <dbReference type="Proteomes" id="UP000620124"/>
    </source>
</evidence>
<dbReference type="Gene3D" id="1.20.1280.50">
    <property type="match status" value="1"/>
</dbReference>
<evidence type="ECO:0000259" key="2">
    <source>
        <dbReference type="Pfam" id="PF12937"/>
    </source>
</evidence>
<dbReference type="InterPro" id="IPR036047">
    <property type="entry name" value="F-box-like_dom_sf"/>
</dbReference>
<dbReference type="Pfam" id="PF12937">
    <property type="entry name" value="F-box-like"/>
    <property type="match status" value="1"/>
</dbReference>
<organism evidence="3 4">
    <name type="scientific">Mycena venus</name>
    <dbReference type="NCBI Taxonomy" id="2733690"/>
    <lineage>
        <taxon>Eukaryota</taxon>
        <taxon>Fungi</taxon>
        <taxon>Dikarya</taxon>
        <taxon>Basidiomycota</taxon>
        <taxon>Agaricomycotina</taxon>
        <taxon>Agaricomycetes</taxon>
        <taxon>Agaricomycetidae</taxon>
        <taxon>Agaricales</taxon>
        <taxon>Marasmiineae</taxon>
        <taxon>Mycenaceae</taxon>
        <taxon>Mycena</taxon>
    </lineage>
</organism>
<sequence>MRLRKILRVLWKRKPHPISSLPPEIISTIFVHCLPPDGTPPAPQLAPLLIAQICRHWRAIALGTPELWTNIHLMDGLHEQSASLELLKLWSSRAGIFPLKLTLMSQSIELGKLLLETALKFQQQWEEIAIAVPAAAYSSLRSLTDATFPVLTSIRFQVPRRATKAMLSPSELRVLENIVMHAPRLRDVDLASLPFSQYFPLPHRMLAVPWNRLNSLVAETRSSEEGLSLLQSCNSLTILTLRTCPDSVPYIPQAIAYNNITLAFLQDLTIDDPSLSDIFDHLTLPSLTSLHLILFGSSVDFQRMQRFFSRSDCPLRTFLLGLRSLTHLRGILALTPSVTCLGLAIAYESSNKISRVATAPAHRGPSIVANTLHRGPDGRDGRSSFPRQGAC</sequence>
<evidence type="ECO:0000313" key="3">
    <source>
        <dbReference type="EMBL" id="KAF7358535.1"/>
    </source>
</evidence>
<feature type="region of interest" description="Disordered" evidence="1">
    <location>
        <begin position="367"/>
        <end position="391"/>
    </location>
</feature>
<keyword evidence="4" id="KW-1185">Reference proteome</keyword>
<gene>
    <name evidence="3" type="ORF">MVEN_00904400</name>
</gene>
<dbReference type="InterPro" id="IPR001810">
    <property type="entry name" value="F-box_dom"/>
</dbReference>
<comment type="caution">
    <text evidence="3">The sequence shown here is derived from an EMBL/GenBank/DDBJ whole genome shotgun (WGS) entry which is preliminary data.</text>
</comment>
<reference evidence="3" key="1">
    <citation type="submission" date="2020-05" db="EMBL/GenBank/DDBJ databases">
        <title>Mycena genomes resolve the evolution of fungal bioluminescence.</title>
        <authorList>
            <person name="Tsai I.J."/>
        </authorList>
    </citation>
    <scope>NUCLEOTIDE SEQUENCE</scope>
    <source>
        <strain evidence="3">CCC161011</strain>
    </source>
</reference>
<feature type="domain" description="F-box" evidence="2">
    <location>
        <begin position="18"/>
        <end position="73"/>
    </location>
</feature>
<dbReference type="EMBL" id="JACAZI010000006">
    <property type="protein sequence ID" value="KAF7358535.1"/>
    <property type="molecule type" value="Genomic_DNA"/>
</dbReference>
<evidence type="ECO:0000256" key="1">
    <source>
        <dbReference type="SAM" id="MobiDB-lite"/>
    </source>
</evidence>
<dbReference type="OrthoDB" id="2269034at2759"/>
<protein>
    <submittedName>
        <fullName evidence="3">F-box domain-containing protein</fullName>
    </submittedName>
</protein>
<dbReference type="SUPFAM" id="SSF81383">
    <property type="entry name" value="F-box domain"/>
    <property type="match status" value="1"/>
</dbReference>
<dbReference type="Proteomes" id="UP000620124">
    <property type="component" value="Unassembled WGS sequence"/>
</dbReference>
<name>A0A8H6YIE5_9AGAR</name>
<proteinExistence type="predicted"/>